<evidence type="ECO:0000256" key="2">
    <source>
        <dbReference type="ARBA" id="ARBA00023004"/>
    </source>
</evidence>
<evidence type="ECO:0000256" key="5">
    <source>
        <dbReference type="SAM" id="Phobius"/>
    </source>
</evidence>
<protein>
    <submittedName>
        <fullName evidence="7">Prolyl 4-hydroxylase alpha subunit</fullName>
    </submittedName>
</protein>
<dbReference type="InterPro" id="IPR045054">
    <property type="entry name" value="P4HA-like"/>
</dbReference>
<dbReference type="Gene3D" id="2.60.120.620">
    <property type="entry name" value="q2cbj1_9rhob like domain"/>
    <property type="match status" value="1"/>
</dbReference>
<dbReference type="Pfam" id="PF13640">
    <property type="entry name" value="2OG-FeII_Oxy_3"/>
    <property type="match status" value="1"/>
</dbReference>
<dbReference type="InterPro" id="IPR005123">
    <property type="entry name" value="Oxoglu/Fe-dep_dioxygenase_dom"/>
</dbReference>
<accession>A0ABR1GEH2</accession>
<comment type="similarity">
    <text evidence="3">Belongs to the iron/ascorbate-dependent oxidoreductase family.</text>
</comment>
<keyword evidence="1 3" id="KW-0479">Metal-binding</keyword>
<dbReference type="PANTHER" id="PTHR10869:SF241">
    <property type="entry name" value="FE2OG DIOXYGENASE DOMAIN-CONTAINING PROTEIN"/>
    <property type="match status" value="1"/>
</dbReference>
<keyword evidence="2 3" id="KW-0408">Iron</keyword>
<keyword evidence="8" id="KW-1185">Reference proteome</keyword>
<dbReference type="EMBL" id="JBBJCI010000031">
    <property type="protein sequence ID" value="KAK7254217.1"/>
    <property type="molecule type" value="Genomic_DNA"/>
</dbReference>
<dbReference type="PROSITE" id="PS51471">
    <property type="entry name" value="FE2OG_OXY"/>
    <property type="match status" value="1"/>
</dbReference>
<evidence type="ECO:0000256" key="3">
    <source>
        <dbReference type="RuleBase" id="RU003682"/>
    </source>
</evidence>
<organism evidence="7 8">
    <name type="scientific">Aureococcus anophagefferens</name>
    <name type="common">Harmful bloom alga</name>
    <dbReference type="NCBI Taxonomy" id="44056"/>
    <lineage>
        <taxon>Eukaryota</taxon>
        <taxon>Sar</taxon>
        <taxon>Stramenopiles</taxon>
        <taxon>Ochrophyta</taxon>
        <taxon>Pelagophyceae</taxon>
        <taxon>Pelagomonadales</taxon>
        <taxon>Pelagomonadaceae</taxon>
        <taxon>Aureococcus</taxon>
    </lineage>
</organism>
<proteinExistence type="inferred from homology"/>
<feature type="transmembrane region" description="Helical" evidence="5">
    <location>
        <begin position="95"/>
        <end position="117"/>
    </location>
</feature>
<name>A0ABR1GEH2_AURAN</name>
<evidence type="ECO:0000313" key="7">
    <source>
        <dbReference type="EMBL" id="KAK7254217.1"/>
    </source>
</evidence>
<evidence type="ECO:0000256" key="4">
    <source>
        <dbReference type="SAM" id="MobiDB-lite"/>
    </source>
</evidence>
<sequence>MGAAGSSARYRSRYSEADAIAACDGQPYDFDEAKWSRVPKGSDGRADLVDILSSLCEGRSVHFTRKLWAAPHKPALAPIAARPIEVRPARRRPRAALPALAVAPVAAVPIAAPAVAFRPPTTLARPRTCFGDRAAAAAPPLPTTPELPGAGSTRAARTDPLLRLQAEKVLRYESGDAFDAHRDAAFSRRGLTSFVTVQIYLNDGGRDFDGGETRFVGKDRRGAPEDYEDVVPRVGRLLYFDHDLLHEGRLVTRGVKYAIRTELMFEPDT</sequence>
<gene>
    <name evidence="7" type="ORF">SO694_00009017</name>
</gene>
<dbReference type="PANTHER" id="PTHR10869">
    <property type="entry name" value="PROLYL 4-HYDROXYLASE ALPHA SUBUNIT"/>
    <property type="match status" value="1"/>
</dbReference>
<reference evidence="7 8" key="1">
    <citation type="submission" date="2024-03" db="EMBL/GenBank/DDBJ databases">
        <title>Aureococcus anophagefferens CCMP1851 and Kratosvirus quantuckense: Draft genome of a second virus-susceptible host strain in the model system.</title>
        <authorList>
            <person name="Chase E."/>
            <person name="Truchon A.R."/>
            <person name="Schepens W."/>
            <person name="Wilhelm S.W."/>
        </authorList>
    </citation>
    <scope>NUCLEOTIDE SEQUENCE [LARGE SCALE GENOMIC DNA]</scope>
    <source>
        <strain evidence="7 8">CCMP1851</strain>
    </source>
</reference>
<keyword evidence="5" id="KW-0812">Transmembrane</keyword>
<keyword evidence="5" id="KW-1133">Transmembrane helix</keyword>
<feature type="region of interest" description="Disordered" evidence="4">
    <location>
        <begin position="135"/>
        <end position="155"/>
    </location>
</feature>
<dbReference type="InterPro" id="IPR044862">
    <property type="entry name" value="Pro_4_hyd_alph_FE2OG_OXY"/>
</dbReference>
<keyword evidence="3" id="KW-0560">Oxidoreductase</keyword>
<dbReference type="Proteomes" id="UP001363151">
    <property type="component" value="Unassembled WGS sequence"/>
</dbReference>
<keyword evidence="5" id="KW-0472">Membrane</keyword>
<evidence type="ECO:0000256" key="1">
    <source>
        <dbReference type="ARBA" id="ARBA00022723"/>
    </source>
</evidence>
<comment type="caution">
    <text evidence="7">The sequence shown here is derived from an EMBL/GenBank/DDBJ whole genome shotgun (WGS) entry which is preliminary data.</text>
</comment>
<evidence type="ECO:0000313" key="8">
    <source>
        <dbReference type="Proteomes" id="UP001363151"/>
    </source>
</evidence>
<feature type="domain" description="Fe2OG dioxygenase" evidence="6">
    <location>
        <begin position="160"/>
        <end position="267"/>
    </location>
</feature>
<evidence type="ECO:0000259" key="6">
    <source>
        <dbReference type="PROSITE" id="PS51471"/>
    </source>
</evidence>